<reference evidence="2" key="1">
    <citation type="submission" date="2020-11" db="EMBL/GenBank/DDBJ databases">
        <title>Nocardioides sp. CBS4Y-1, whole genome shotgun sequence.</title>
        <authorList>
            <person name="Tuo L."/>
        </authorList>
    </citation>
    <scope>NUCLEOTIDE SEQUENCE</scope>
    <source>
        <strain evidence="2">CBS4Y-1</strain>
    </source>
</reference>
<keyword evidence="3" id="KW-1185">Reference proteome</keyword>
<dbReference type="RefSeq" id="WP_194504552.1">
    <property type="nucleotide sequence ID" value="NZ_JADIVZ010000010.1"/>
</dbReference>
<gene>
    <name evidence="2" type="ORF">ISG29_16545</name>
</gene>
<evidence type="ECO:0000313" key="2">
    <source>
        <dbReference type="EMBL" id="MBF4163301.1"/>
    </source>
</evidence>
<dbReference type="AlphaFoldDB" id="A0A930V079"/>
<dbReference type="InterPro" id="IPR004360">
    <property type="entry name" value="Glyas_Fos-R_dOase_dom"/>
</dbReference>
<accession>A0A930V079</accession>
<dbReference type="Pfam" id="PF00903">
    <property type="entry name" value="Glyoxalase"/>
    <property type="match status" value="1"/>
</dbReference>
<dbReference type="PROSITE" id="PS51819">
    <property type="entry name" value="VOC"/>
    <property type="match status" value="1"/>
</dbReference>
<evidence type="ECO:0000313" key="3">
    <source>
        <dbReference type="Proteomes" id="UP000656804"/>
    </source>
</evidence>
<comment type="caution">
    <text evidence="2">The sequence shown here is derived from an EMBL/GenBank/DDBJ whole genome shotgun (WGS) entry which is preliminary data.</text>
</comment>
<dbReference type="PANTHER" id="PTHR21366">
    <property type="entry name" value="GLYOXALASE FAMILY PROTEIN"/>
    <property type="match status" value="1"/>
</dbReference>
<protein>
    <submittedName>
        <fullName evidence="2">VOC family protein</fullName>
    </submittedName>
</protein>
<dbReference type="Gene3D" id="3.10.180.10">
    <property type="entry name" value="2,3-Dihydroxybiphenyl 1,2-Dioxygenase, domain 1"/>
    <property type="match status" value="1"/>
</dbReference>
<dbReference type="SUPFAM" id="SSF54593">
    <property type="entry name" value="Glyoxalase/Bleomycin resistance protein/Dihydroxybiphenyl dioxygenase"/>
    <property type="match status" value="1"/>
</dbReference>
<proteinExistence type="predicted"/>
<dbReference type="Proteomes" id="UP000656804">
    <property type="component" value="Unassembled WGS sequence"/>
</dbReference>
<dbReference type="InterPro" id="IPR050383">
    <property type="entry name" value="GlyoxalaseI/FosfomycinResist"/>
</dbReference>
<dbReference type="InterPro" id="IPR037523">
    <property type="entry name" value="VOC_core"/>
</dbReference>
<sequence>MTTNTKFDFKAIDHLAITVSDMQRAVDFYHGKLGMPILYTMEYKNDADEVIGQHWYFGIGDDGSHLAIFYWKDGYQTLEGEKPKDTRKPANPRAYPIAELMHFNLRVDAERIEEYCEKLKEAEIPFTHTVRYRHPERDGVMTVDSVENEFLPAREGALMSSVYFSDPDGIALEFNAWFPTFASWPNDKTPMSDATVGA</sequence>
<name>A0A930V079_9ACTN</name>
<organism evidence="2 3">
    <name type="scientific">Nocardioides acrostichi</name>
    <dbReference type="NCBI Taxonomy" id="2784339"/>
    <lineage>
        <taxon>Bacteria</taxon>
        <taxon>Bacillati</taxon>
        <taxon>Actinomycetota</taxon>
        <taxon>Actinomycetes</taxon>
        <taxon>Propionibacteriales</taxon>
        <taxon>Nocardioidaceae</taxon>
        <taxon>Nocardioides</taxon>
    </lineage>
</organism>
<feature type="domain" description="VOC" evidence="1">
    <location>
        <begin position="11"/>
        <end position="177"/>
    </location>
</feature>
<evidence type="ECO:0000259" key="1">
    <source>
        <dbReference type="PROSITE" id="PS51819"/>
    </source>
</evidence>
<dbReference type="EMBL" id="JADIVZ010000010">
    <property type="protein sequence ID" value="MBF4163301.1"/>
    <property type="molecule type" value="Genomic_DNA"/>
</dbReference>
<dbReference type="InterPro" id="IPR029068">
    <property type="entry name" value="Glyas_Bleomycin-R_OHBP_Dase"/>
</dbReference>
<dbReference type="PANTHER" id="PTHR21366:SF31">
    <property type="entry name" value="METALLOTHIOL TRANSFERASE FOSB"/>
    <property type="match status" value="1"/>
</dbReference>